<organism evidence="3 4">
    <name type="scientific">Candidatus Fervidibacter japonicus</name>
    <dbReference type="NCBI Taxonomy" id="2035412"/>
    <lineage>
        <taxon>Bacteria</taxon>
        <taxon>Candidatus Fervidibacterota</taxon>
        <taxon>Candidatus Fervidibacter</taxon>
    </lineage>
</organism>
<proteinExistence type="predicted"/>
<name>A0A2H5XBP3_9BACT</name>
<accession>A0A2H5XBP3</accession>
<dbReference type="InterPro" id="IPR050463">
    <property type="entry name" value="Gfo/Idh/MocA_oxidrdct_glycsds"/>
</dbReference>
<dbReference type="AlphaFoldDB" id="A0A2H5XBP3"/>
<comment type="caution">
    <text evidence="3">The sequence shown here is derived from an EMBL/GenBank/DDBJ whole genome shotgun (WGS) entry which is preliminary data.</text>
</comment>
<sequence length="356" mass="40188">MSDLVRLGYVGAGFMAQKVHLPNFTGLPACCVVALAEVRPKLGALVAQRFGIPKVYRHHTELLADPEVDAVAVSAHFAAQGEIARDALLAGKPVFMEKPMAVSVEQAERILAAARQTGTPLMVAYMKRYDAGYELAKEWVDRWRQTGEAGRPTLVRVHYFGGDWICGLDTPFVTTDEPAPPAPSIKPAWLPDEFAPRFVAFLQQYVHAFNFARWLLDAGDDAQVIAVDLDGDGYTGVIVLRVAGVRVVLETGSLTFYRWDEHTQVYFERGWVHLWSPPLLLRNQVGEVEIYLSGDRHTFFRPLPQDRWSWAYKREAEHFIRCLLTGEPFRSPGEDALTDVRLCEEVYRRWLGMAER</sequence>
<feature type="domain" description="Gfo/Idh/MocA-like oxidoreductase N-terminal" evidence="2">
    <location>
        <begin position="6"/>
        <end position="125"/>
    </location>
</feature>
<protein>
    <submittedName>
        <fullName evidence="3">Scyllo-inositol 2-dehydrogenase (NAD(+))</fullName>
        <ecNumber evidence="3">1.1.1.370</ecNumber>
    </submittedName>
</protein>
<dbReference type="Proteomes" id="UP000236173">
    <property type="component" value="Unassembled WGS sequence"/>
</dbReference>
<dbReference type="InterPro" id="IPR000683">
    <property type="entry name" value="Gfo/Idh/MocA-like_OxRdtase_N"/>
</dbReference>
<dbReference type="Gene3D" id="3.30.360.10">
    <property type="entry name" value="Dihydrodipicolinate Reductase, domain 2"/>
    <property type="match status" value="1"/>
</dbReference>
<reference evidence="4" key="1">
    <citation type="submission" date="2017-09" db="EMBL/GenBank/DDBJ databases">
        <title>Metaegenomics of thermophilic ammonia-oxidizing enrichment culture.</title>
        <authorList>
            <person name="Kato S."/>
            <person name="Suzuki K."/>
        </authorList>
    </citation>
    <scope>NUCLEOTIDE SEQUENCE [LARGE SCALE GENOMIC DNA]</scope>
</reference>
<dbReference type="GO" id="GO:0000166">
    <property type="term" value="F:nucleotide binding"/>
    <property type="evidence" value="ECO:0007669"/>
    <property type="project" value="InterPro"/>
</dbReference>
<evidence type="ECO:0000256" key="1">
    <source>
        <dbReference type="ARBA" id="ARBA00023002"/>
    </source>
</evidence>
<evidence type="ECO:0000259" key="2">
    <source>
        <dbReference type="Pfam" id="PF01408"/>
    </source>
</evidence>
<dbReference type="PANTHER" id="PTHR43818:SF11">
    <property type="entry name" value="BCDNA.GH03377"/>
    <property type="match status" value="1"/>
</dbReference>
<dbReference type="InterPro" id="IPR036291">
    <property type="entry name" value="NAD(P)-bd_dom_sf"/>
</dbReference>
<dbReference type="Pfam" id="PF01408">
    <property type="entry name" value="GFO_IDH_MocA"/>
    <property type="match status" value="1"/>
</dbReference>
<gene>
    <name evidence="3" type="primary">iolX_9</name>
    <name evidence="3" type="ORF">HRbin17_01117</name>
</gene>
<dbReference type="Gene3D" id="3.40.50.720">
    <property type="entry name" value="NAD(P)-binding Rossmann-like Domain"/>
    <property type="match status" value="1"/>
</dbReference>
<dbReference type="EC" id="1.1.1.370" evidence="3"/>
<dbReference type="EMBL" id="BEHT01000013">
    <property type="protein sequence ID" value="GBC98603.1"/>
    <property type="molecule type" value="Genomic_DNA"/>
</dbReference>
<dbReference type="GO" id="GO:0016491">
    <property type="term" value="F:oxidoreductase activity"/>
    <property type="evidence" value="ECO:0007669"/>
    <property type="project" value="UniProtKB-KW"/>
</dbReference>
<dbReference type="PANTHER" id="PTHR43818">
    <property type="entry name" value="BCDNA.GH03377"/>
    <property type="match status" value="1"/>
</dbReference>
<evidence type="ECO:0000313" key="3">
    <source>
        <dbReference type="EMBL" id="GBC98603.1"/>
    </source>
</evidence>
<evidence type="ECO:0000313" key="4">
    <source>
        <dbReference type="Proteomes" id="UP000236173"/>
    </source>
</evidence>
<keyword evidence="1 3" id="KW-0560">Oxidoreductase</keyword>
<dbReference type="SUPFAM" id="SSF55347">
    <property type="entry name" value="Glyceraldehyde-3-phosphate dehydrogenase-like, C-terminal domain"/>
    <property type="match status" value="1"/>
</dbReference>
<dbReference type="SUPFAM" id="SSF51735">
    <property type="entry name" value="NAD(P)-binding Rossmann-fold domains"/>
    <property type="match status" value="1"/>
</dbReference>